<organism evidence="1 2">
    <name type="scientific">Candidatus Nitrosocosmicus arcticus</name>
    <dbReference type="NCBI Taxonomy" id="2035267"/>
    <lineage>
        <taxon>Archaea</taxon>
        <taxon>Nitrososphaerota</taxon>
        <taxon>Nitrososphaeria</taxon>
        <taxon>Nitrososphaerales</taxon>
        <taxon>Nitrososphaeraceae</taxon>
        <taxon>Candidatus Nitrosocosmicus</taxon>
    </lineage>
</organism>
<reference evidence="1 2" key="1">
    <citation type="journal article" date="2019" name="Front. Microbiol.">
        <title>Ammonia Oxidation by the Arctic Terrestrial Thaumarchaeote Candidatus Nitrosocosmicus arcticus Is Stimulated by Increasing Temperatures.</title>
        <authorList>
            <person name="Alves R.J.E."/>
            <person name="Kerou M."/>
            <person name="Zappe A."/>
            <person name="Bittner R."/>
            <person name="Abby S.S."/>
            <person name="Schmidt H.A."/>
            <person name="Pfeifer K."/>
            <person name="Schleper C."/>
        </authorList>
    </citation>
    <scope>NUCLEOTIDE SEQUENCE [LARGE SCALE GENOMIC DNA]</scope>
    <source>
        <strain evidence="1 2">Kfb</strain>
    </source>
</reference>
<protein>
    <submittedName>
        <fullName evidence="1">Uncharacterized protein</fullName>
    </submittedName>
</protein>
<proteinExistence type="predicted"/>
<dbReference type="Proteomes" id="UP000315289">
    <property type="component" value="Unassembled WGS sequence"/>
</dbReference>
<evidence type="ECO:0000313" key="2">
    <source>
        <dbReference type="Proteomes" id="UP000315289"/>
    </source>
</evidence>
<gene>
    <name evidence="1" type="ORF">NARC_80025</name>
</gene>
<dbReference type="EMBL" id="VOAH01000008">
    <property type="protein sequence ID" value="TVP40299.1"/>
    <property type="molecule type" value="Genomic_DNA"/>
</dbReference>
<name>A0A557SUL5_9ARCH</name>
<keyword evidence="2" id="KW-1185">Reference proteome</keyword>
<dbReference type="AlphaFoldDB" id="A0A557SUL5"/>
<comment type="caution">
    <text evidence="1">The sequence shown here is derived from an EMBL/GenBank/DDBJ whole genome shotgun (WGS) entry which is preliminary data.</text>
</comment>
<evidence type="ECO:0000313" key="1">
    <source>
        <dbReference type="EMBL" id="TVP40299.1"/>
    </source>
</evidence>
<accession>A0A557SUL5</accession>
<sequence>MNTLGLNSLWLILESERIVSNSDETITIKLNIRDIPAKSGLPTFHDIYISV</sequence>